<evidence type="ECO:0000313" key="3">
    <source>
        <dbReference type="Proteomes" id="UP000179003"/>
    </source>
</evidence>
<feature type="region of interest" description="Disordered" evidence="1">
    <location>
        <begin position="36"/>
        <end position="62"/>
    </location>
</feature>
<name>A0A1F5EHH7_9BACT</name>
<accession>A0A1F5EHH7</accession>
<gene>
    <name evidence="2" type="ORF">A2442_03295</name>
</gene>
<comment type="caution">
    <text evidence="2">The sequence shown here is derived from an EMBL/GenBank/DDBJ whole genome shotgun (WGS) entry which is preliminary data.</text>
</comment>
<proteinExistence type="predicted"/>
<dbReference type="AlphaFoldDB" id="A0A1F5EHH7"/>
<dbReference type="Proteomes" id="UP000179003">
    <property type="component" value="Unassembled WGS sequence"/>
</dbReference>
<sequence length="80" mass="8655">MFFCLKALTQYSFEEFDPNTGAYLRLLEHIREEGVGDFSPPGNEVLEEPPEEALSEEIPSSGDCSNCVLPPAGCPGCDGT</sequence>
<feature type="compositionally biased region" description="Acidic residues" evidence="1">
    <location>
        <begin position="45"/>
        <end position="55"/>
    </location>
</feature>
<evidence type="ECO:0000256" key="1">
    <source>
        <dbReference type="SAM" id="MobiDB-lite"/>
    </source>
</evidence>
<evidence type="ECO:0000313" key="2">
    <source>
        <dbReference type="EMBL" id="OGD66882.1"/>
    </source>
</evidence>
<reference evidence="2 3" key="1">
    <citation type="journal article" date="2016" name="Nat. Commun.">
        <title>Thousands of microbial genomes shed light on interconnected biogeochemical processes in an aquifer system.</title>
        <authorList>
            <person name="Anantharaman K."/>
            <person name="Brown C.T."/>
            <person name="Hug L.A."/>
            <person name="Sharon I."/>
            <person name="Castelle C.J."/>
            <person name="Probst A.J."/>
            <person name="Thomas B.C."/>
            <person name="Singh A."/>
            <person name="Wilkins M.J."/>
            <person name="Karaoz U."/>
            <person name="Brodie E.L."/>
            <person name="Williams K.H."/>
            <person name="Hubbard S.S."/>
            <person name="Banfield J.F."/>
        </authorList>
    </citation>
    <scope>NUCLEOTIDE SEQUENCE [LARGE SCALE GENOMIC DNA]</scope>
</reference>
<dbReference type="EMBL" id="MFAE01000012">
    <property type="protein sequence ID" value="OGD66882.1"/>
    <property type="molecule type" value="Genomic_DNA"/>
</dbReference>
<organism evidence="2 3">
    <name type="scientific">Candidatus Campbellbacteria bacterium RIFOXYC2_FULL_35_25</name>
    <dbReference type="NCBI Taxonomy" id="1797582"/>
    <lineage>
        <taxon>Bacteria</taxon>
        <taxon>Candidatus Campbelliibacteriota</taxon>
    </lineage>
</organism>
<protein>
    <submittedName>
        <fullName evidence="2">Uncharacterized protein</fullName>
    </submittedName>
</protein>